<dbReference type="InterPro" id="IPR027417">
    <property type="entry name" value="P-loop_NTPase"/>
</dbReference>
<evidence type="ECO:0000256" key="11">
    <source>
        <dbReference type="ARBA" id="ARBA00059148"/>
    </source>
</evidence>
<comment type="caution">
    <text evidence="12">Lacks conserved residue(s) required for the propagation of feature annotation.</text>
</comment>
<feature type="binding site" evidence="12">
    <location>
        <position position="352"/>
    </location>
    <ligand>
        <name>L-glutamine</name>
        <dbReference type="ChEBI" id="CHEBI:58359"/>
    </ligand>
</feature>
<feature type="binding site" evidence="12">
    <location>
        <begin position="187"/>
        <end position="192"/>
    </location>
    <ligand>
        <name>CTP</name>
        <dbReference type="ChEBI" id="CHEBI:37563"/>
        <note>allosteric inhibitor</note>
    </ligand>
</feature>
<feature type="binding site" evidence="12">
    <location>
        <position position="14"/>
    </location>
    <ligand>
        <name>CTP</name>
        <dbReference type="ChEBI" id="CHEBI:37563"/>
        <note>allosteric inhibitor</note>
    </ligand>
</feature>
<dbReference type="GO" id="GO:0005829">
    <property type="term" value="C:cytosol"/>
    <property type="evidence" value="ECO:0007669"/>
    <property type="project" value="TreeGrafter"/>
</dbReference>
<evidence type="ECO:0000259" key="13">
    <source>
        <dbReference type="Pfam" id="PF00117"/>
    </source>
</evidence>
<dbReference type="NCBIfam" id="TIGR00337">
    <property type="entry name" value="PyrG"/>
    <property type="match status" value="1"/>
</dbReference>
<name>A0A1C0U7N0_9GAMM</name>
<feature type="binding site" evidence="12">
    <location>
        <position position="140"/>
    </location>
    <ligand>
        <name>Mg(2+)</name>
        <dbReference type="ChEBI" id="CHEBI:18420"/>
    </ligand>
</feature>
<dbReference type="GO" id="GO:0019856">
    <property type="term" value="P:pyrimidine nucleobase biosynthetic process"/>
    <property type="evidence" value="ECO:0007669"/>
    <property type="project" value="TreeGrafter"/>
</dbReference>
<keyword evidence="8 12" id="KW-0315">Glutamine amidotransferase</keyword>
<dbReference type="HAMAP" id="MF_01227">
    <property type="entry name" value="PyrG"/>
    <property type="match status" value="1"/>
</dbReference>
<feature type="active site" evidence="12">
    <location>
        <position position="517"/>
    </location>
</feature>
<dbReference type="GO" id="GO:0004359">
    <property type="term" value="F:glutaminase activity"/>
    <property type="evidence" value="ECO:0007669"/>
    <property type="project" value="RHEA"/>
</dbReference>
<dbReference type="UniPathway" id="UPA00159">
    <property type="reaction ID" value="UER00277"/>
</dbReference>
<keyword evidence="5 12" id="KW-0547">Nucleotide-binding</keyword>
<feature type="active site" evidence="12">
    <location>
        <position position="515"/>
    </location>
</feature>
<evidence type="ECO:0000256" key="5">
    <source>
        <dbReference type="ARBA" id="ARBA00022741"/>
    </source>
</evidence>
<comment type="catalytic activity">
    <reaction evidence="12">
        <text>L-glutamine + H2O = L-glutamate + NH4(+)</text>
        <dbReference type="Rhea" id="RHEA:15889"/>
        <dbReference type="ChEBI" id="CHEBI:15377"/>
        <dbReference type="ChEBI" id="CHEBI:28938"/>
        <dbReference type="ChEBI" id="CHEBI:29985"/>
        <dbReference type="ChEBI" id="CHEBI:58359"/>
    </reaction>
</comment>
<feature type="binding site" evidence="12">
    <location>
        <position position="223"/>
    </location>
    <ligand>
        <name>UTP</name>
        <dbReference type="ChEBI" id="CHEBI:46398"/>
    </ligand>
</feature>
<comment type="caution">
    <text evidence="15">The sequence shown here is derived from an EMBL/GenBank/DDBJ whole genome shotgun (WGS) entry which is preliminary data.</text>
</comment>
<dbReference type="Pfam" id="PF00117">
    <property type="entry name" value="GATase"/>
    <property type="match status" value="1"/>
</dbReference>
<feature type="binding site" evidence="12">
    <location>
        <position position="403"/>
    </location>
    <ligand>
        <name>L-glutamine</name>
        <dbReference type="ChEBI" id="CHEBI:58359"/>
    </ligand>
</feature>
<dbReference type="GO" id="GO:0044210">
    <property type="term" value="P:'de novo' CTP biosynthetic process"/>
    <property type="evidence" value="ECO:0007669"/>
    <property type="project" value="UniProtKB-UniRule"/>
</dbReference>
<feature type="domain" description="Glutamine amidotransferase" evidence="13">
    <location>
        <begin position="301"/>
        <end position="534"/>
    </location>
</feature>
<dbReference type="RefSeq" id="WP_065822277.1">
    <property type="nucleotide sequence ID" value="NZ_CAWMQZ010000030.1"/>
</dbReference>
<evidence type="ECO:0000256" key="4">
    <source>
        <dbReference type="ARBA" id="ARBA00022723"/>
    </source>
</evidence>
<comment type="similarity">
    <text evidence="2 12">Belongs to the CTP synthase family.</text>
</comment>
<keyword evidence="4 12" id="KW-0479">Metal-binding</keyword>
<feature type="binding site" evidence="12">
    <location>
        <position position="72"/>
    </location>
    <ligand>
        <name>ATP</name>
        <dbReference type="ChEBI" id="CHEBI:30616"/>
    </ligand>
</feature>
<comment type="miscellaneous">
    <text evidence="12">CTPSs have evolved a hybrid strategy for distinguishing between UTP and CTP. The overlapping regions of the product feedback inhibitory and substrate sites recognize a common feature in both compounds, the triphosphate moiety. To differentiate isosteric substrate and product pyrimidine rings, an additional pocket far from the expected kinase/ligase catalytic site, specifically recognizes the cytosine and ribose portions of the product inhibitor.</text>
</comment>
<evidence type="ECO:0000256" key="10">
    <source>
        <dbReference type="ARBA" id="ARBA00047781"/>
    </source>
</evidence>
<comment type="activity regulation">
    <text evidence="12">Allosterically activated by GTP, when glutamine is the substrate; GTP has no effect on the reaction when ammonia is the substrate. The allosteric effector GTP functions by stabilizing the protein conformation that binds the tetrahedral intermediate(s) formed during glutamine hydrolysis. Inhibited by the product CTP, via allosteric rather than competitive inhibition.</text>
</comment>
<protein>
    <recommendedName>
        <fullName evidence="12">CTP synthase</fullName>
        <ecNumber evidence="12">6.3.4.2</ecNumber>
    </recommendedName>
    <alternativeName>
        <fullName evidence="12">Cytidine 5'-triphosphate synthase</fullName>
    </alternativeName>
    <alternativeName>
        <fullName evidence="12">Cytidine triphosphate synthetase</fullName>
        <shortName evidence="12">CTP synthetase</shortName>
        <shortName evidence="12">CTPS</shortName>
    </alternativeName>
    <alternativeName>
        <fullName evidence="12">UTP--ammonia ligase</fullName>
    </alternativeName>
</protein>
<sequence length="545" mass="60211">MKTNYIFVTGGVVSSLGKGIAAASLAAILEARGLNVTIMKLDPYINVDPGTMSPIQHGEVFVTEDGAETDLDLGHYERFIRTKMTRRNNFTTGRIYSEVLRKERRGDYLGATVQVIPHITNEIKDRIISGGEGHDVVLVEVGGTVGDIESLPFLEAIRQMAVEVGREHTLYLHLTLVPYLAAAGEVKTKPTQHSVKELLSIGIQPDILICRSDRVIPANERAKIALFCNVPEKAVVSLKDVDSIYKIPGLLKSQGLDDYICKRFSLDCPEANLSEWEQVIYEEANSSGEVTIGMVGKYVELPDAYKSVIEALKHGGLKNRLTVNIKLIDSQDVETRGVELLKGLDAILVPGGFGGRGVEGKIMTARYARENKIPYLGICLGMQVALIEFSRNVAGMEKASSTEFEPDCRFPVVGLITEWRDEDGNLEVRSEESDLGGTMRVGGQPCHLTKDSLVRTLYGADTIIERHRHRYEVNNLLLKRIEDAGLRVAGRSVDNKLVEIIEIPDHPWFVACQFHPEFTSTPRDGHPLFAGFVKAAGKYQKGQLK</sequence>
<keyword evidence="9 12" id="KW-0665">Pyrimidine biosynthesis</keyword>
<dbReference type="GO" id="GO:0005524">
    <property type="term" value="F:ATP binding"/>
    <property type="evidence" value="ECO:0007669"/>
    <property type="project" value="UniProtKB-KW"/>
</dbReference>
<comment type="pathway">
    <text evidence="1 12">Pyrimidine metabolism; CTP biosynthesis via de novo pathway; CTP from UDP: step 2/2.</text>
</comment>
<dbReference type="NCBIfam" id="NF003792">
    <property type="entry name" value="PRK05380.1"/>
    <property type="match status" value="1"/>
</dbReference>
<dbReference type="SUPFAM" id="SSF52317">
    <property type="entry name" value="Class I glutamine amidotransferase-like"/>
    <property type="match status" value="1"/>
</dbReference>
<dbReference type="CDD" id="cd03113">
    <property type="entry name" value="CTPS_N"/>
    <property type="match status" value="1"/>
</dbReference>
<dbReference type="CDD" id="cd01746">
    <property type="entry name" value="GATase1_CTP_Synthase"/>
    <property type="match status" value="1"/>
</dbReference>
<dbReference type="SUPFAM" id="SSF52540">
    <property type="entry name" value="P-loop containing nucleoside triphosphate hydrolases"/>
    <property type="match status" value="1"/>
</dbReference>
<dbReference type="GO" id="GO:0003883">
    <property type="term" value="F:CTP synthase activity"/>
    <property type="evidence" value="ECO:0007669"/>
    <property type="project" value="UniProtKB-UniRule"/>
</dbReference>
<feature type="binding site" evidence="12">
    <location>
        <begin position="187"/>
        <end position="192"/>
    </location>
    <ligand>
        <name>UTP</name>
        <dbReference type="ChEBI" id="CHEBI:46398"/>
    </ligand>
</feature>
<comment type="subunit">
    <text evidence="12">Homotetramer.</text>
</comment>
<dbReference type="Gene3D" id="3.40.50.300">
    <property type="entry name" value="P-loop containing nucleotide triphosphate hydrolases"/>
    <property type="match status" value="1"/>
</dbReference>
<organism evidence="15 16">
    <name type="scientific">Photorhabdus australis subsp. thailandensis</name>
    <dbReference type="NCBI Taxonomy" id="2805096"/>
    <lineage>
        <taxon>Bacteria</taxon>
        <taxon>Pseudomonadati</taxon>
        <taxon>Pseudomonadota</taxon>
        <taxon>Gammaproteobacteria</taxon>
        <taxon>Enterobacterales</taxon>
        <taxon>Morganellaceae</taxon>
        <taxon>Photorhabdus</taxon>
    </lineage>
</organism>
<feature type="binding site" evidence="12">
    <location>
        <begin position="239"/>
        <end position="241"/>
    </location>
    <ligand>
        <name>ATP</name>
        <dbReference type="ChEBI" id="CHEBI:30616"/>
    </ligand>
</feature>
<proteinExistence type="inferred from homology"/>
<evidence type="ECO:0000313" key="16">
    <source>
        <dbReference type="Proteomes" id="UP000093476"/>
    </source>
</evidence>
<evidence type="ECO:0000259" key="14">
    <source>
        <dbReference type="Pfam" id="PF06418"/>
    </source>
</evidence>
<evidence type="ECO:0000313" key="15">
    <source>
        <dbReference type="EMBL" id="OCQ53876.1"/>
    </source>
</evidence>
<feature type="binding site" evidence="12">
    <location>
        <begin position="380"/>
        <end position="383"/>
    </location>
    <ligand>
        <name>L-glutamine</name>
        <dbReference type="ChEBI" id="CHEBI:58359"/>
    </ligand>
</feature>
<dbReference type="PANTHER" id="PTHR11550:SF0">
    <property type="entry name" value="CTP SYNTHASE-RELATED"/>
    <property type="match status" value="1"/>
</dbReference>
<comment type="function">
    <text evidence="11 12">Catalyzes the ATP-dependent amination of UTP to CTP with either L-glutamine or ammonia as the source of nitrogen. Regulates intracellular CTP levels through interactions with the four ribonucleotide triphosphates.</text>
</comment>
<reference evidence="15 16" key="1">
    <citation type="submission" date="2015-12" db="EMBL/GenBank/DDBJ databases">
        <title>Genome comparisons provide insights into the role of secondary metabolites in the pathogenic phase of the Photorhabdus life cycle.</title>
        <authorList>
            <person name="Tobias N.J."/>
            <person name="Mishra B."/>
            <person name="Gupta D.K."/>
            <person name="Thines M."/>
            <person name="Stinear T.P."/>
            <person name="Bode H.B."/>
        </authorList>
    </citation>
    <scope>NUCLEOTIDE SEQUENCE [LARGE SCALE GENOMIC DNA]</scope>
    <source>
        <strain evidence="15 16">PB68.1</strain>
    </source>
</reference>
<dbReference type="InterPro" id="IPR033828">
    <property type="entry name" value="GATase1_CTP_Synthase"/>
</dbReference>
<dbReference type="GO" id="GO:0042802">
    <property type="term" value="F:identical protein binding"/>
    <property type="evidence" value="ECO:0007669"/>
    <property type="project" value="TreeGrafter"/>
</dbReference>
<feature type="active site" description="Nucleophile; for glutamine hydrolysis" evidence="12">
    <location>
        <position position="379"/>
    </location>
</feature>
<keyword evidence="7 12" id="KW-0460">Magnesium</keyword>
<accession>A0A1C0U7N0</accession>
<evidence type="ECO:0000256" key="1">
    <source>
        <dbReference type="ARBA" id="ARBA00005171"/>
    </source>
</evidence>
<keyword evidence="16" id="KW-1185">Reference proteome</keyword>
<dbReference type="FunFam" id="3.40.50.880:FF:000002">
    <property type="entry name" value="CTP synthase"/>
    <property type="match status" value="1"/>
</dbReference>
<evidence type="ECO:0000256" key="12">
    <source>
        <dbReference type="HAMAP-Rule" id="MF_01227"/>
    </source>
</evidence>
<feature type="binding site" evidence="12">
    <location>
        <position position="223"/>
    </location>
    <ligand>
        <name>CTP</name>
        <dbReference type="ChEBI" id="CHEBI:37563"/>
        <note>allosteric inhibitor</note>
    </ligand>
</feature>
<keyword evidence="6 12" id="KW-0067">ATP-binding</keyword>
<dbReference type="AlphaFoldDB" id="A0A1C0U7N0"/>
<gene>
    <name evidence="12 15" type="primary">pyrG</name>
    <name evidence="15" type="ORF">Ppb6_00894</name>
</gene>
<feature type="domain" description="CTP synthase N-terminal" evidence="14">
    <location>
        <begin position="5"/>
        <end position="266"/>
    </location>
</feature>
<dbReference type="EC" id="6.3.4.2" evidence="12"/>
<dbReference type="Gene3D" id="3.40.50.880">
    <property type="match status" value="1"/>
</dbReference>
<dbReference type="PANTHER" id="PTHR11550">
    <property type="entry name" value="CTP SYNTHASE"/>
    <property type="match status" value="1"/>
</dbReference>
<comment type="catalytic activity">
    <reaction evidence="10 12">
        <text>UTP + L-glutamine + ATP + H2O = CTP + L-glutamate + ADP + phosphate + 2 H(+)</text>
        <dbReference type="Rhea" id="RHEA:26426"/>
        <dbReference type="ChEBI" id="CHEBI:15377"/>
        <dbReference type="ChEBI" id="CHEBI:15378"/>
        <dbReference type="ChEBI" id="CHEBI:29985"/>
        <dbReference type="ChEBI" id="CHEBI:30616"/>
        <dbReference type="ChEBI" id="CHEBI:37563"/>
        <dbReference type="ChEBI" id="CHEBI:43474"/>
        <dbReference type="ChEBI" id="CHEBI:46398"/>
        <dbReference type="ChEBI" id="CHEBI:58359"/>
        <dbReference type="ChEBI" id="CHEBI:456216"/>
        <dbReference type="EC" id="6.3.4.2"/>
    </reaction>
</comment>
<evidence type="ECO:0000256" key="7">
    <source>
        <dbReference type="ARBA" id="ARBA00022842"/>
    </source>
</evidence>
<dbReference type="InterPro" id="IPR004468">
    <property type="entry name" value="CTP_synthase"/>
</dbReference>
<dbReference type="InterPro" id="IPR029062">
    <property type="entry name" value="Class_I_gatase-like"/>
</dbReference>
<feature type="region of interest" description="Amidoligase domain" evidence="12">
    <location>
        <begin position="1"/>
        <end position="266"/>
    </location>
</feature>
<dbReference type="EMBL" id="LOMY01000030">
    <property type="protein sequence ID" value="OCQ53876.1"/>
    <property type="molecule type" value="Genomic_DNA"/>
</dbReference>
<comment type="catalytic activity">
    <reaction evidence="12">
        <text>UTP + NH4(+) + ATP = CTP + ADP + phosphate + 2 H(+)</text>
        <dbReference type="Rhea" id="RHEA:16597"/>
        <dbReference type="ChEBI" id="CHEBI:15378"/>
        <dbReference type="ChEBI" id="CHEBI:28938"/>
        <dbReference type="ChEBI" id="CHEBI:30616"/>
        <dbReference type="ChEBI" id="CHEBI:37563"/>
        <dbReference type="ChEBI" id="CHEBI:43474"/>
        <dbReference type="ChEBI" id="CHEBI:46398"/>
        <dbReference type="ChEBI" id="CHEBI:456216"/>
    </reaction>
</comment>
<evidence type="ECO:0000256" key="9">
    <source>
        <dbReference type="ARBA" id="ARBA00022975"/>
    </source>
</evidence>
<keyword evidence="3 12" id="KW-0436">Ligase</keyword>
<dbReference type="InterPro" id="IPR017926">
    <property type="entry name" value="GATASE"/>
</dbReference>
<feature type="binding site" evidence="12">
    <location>
        <position position="470"/>
    </location>
    <ligand>
        <name>L-glutamine</name>
        <dbReference type="ChEBI" id="CHEBI:58359"/>
    </ligand>
</feature>
<feature type="binding site" evidence="12">
    <location>
        <position position="72"/>
    </location>
    <ligand>
        <name>Mg(2+)</name>
        <dbReference type="ChEBI" id="CHEBI:18420"/>
    </ligand>
</feature>
<evidence type="ECO:0000256" key="8">
    <source>
        <dbReference type="ARBA" id="ARBA00022962"/>
    </source>
</evidence>
<feature type="binding site" evidence="12">
    <location>
        <position position="14"/>
    </location>
    <ligand>
        <name>UTP</name>
        <dbReference type="ChEBI" id="CHEBI:46398"/>
    </ligand>
</feature>
<dbReference type="InterPro" id="IPR017456">
    <property type="entry name" value="CTP_synthase_N"/>
</dbReference>
<dbReference type="FunFam" id="3.40.50.300:FF:000009">
    <property type="entry name" value="CTP synthase"/>
    <property type="match status" value="1"/>
</dbReference>
<dbReference type="STRING" id="286156.Ppb6_00894"/>
<dbReference type="Pfam" id="PF06418">
    <property type="entry name" value="CTP_synth_N"/>
    <property type="match status" value="1"/>
</dbReference>
<dbReference type="PATRIC" id="fig|286156.4.peg.1021"/>
<feature type="binding site" evidence="12">
    <location>
        <begin position="15"/>
        <end position="20"/>
    </location>
    <ligand>
        <name>ATP</name>
        <dbReference type="ChEBI" id="CHEBI:30616"/>
    </ligand>
</feature>
<evidence type="ECO:0000256" key="6">
    <source>
        <dbReference type="ARBA" id="ARBA00022840"/>
    </source>
</evidence>
<dbReference type="PROSITE" id="PS51273">
    <property type="entry name" value="GATASE_TYPE_1"/>
    <property type="match status" value="1"/>
</dbReference>
<dbReference type="GO" id="GO:0097268">
    <property type="term" value="C:cytoophidium"/>
    <property type="evidence" value="ECO:0007669"/>
    <property type="project" value="UniProtKB-ARBA"/>
</dbReference>
<feature type="binding site" evidence="12">
    <location>
        <begin position="147"/>
        <end position="149"/>
    </location>
    <ligand>
        <name>CTP</name>
        <dbReference type="ChEBI" id="CHEBI:37563"/>
        <note>allosteric inhibitor</note>
    </ligand>
</feature>
<dbReference type="Proteomes" id="UP000093476">
    <property type="component" value="Unassembled WGS sequence"/>
</dbReference>
<evidence type="ECO:0000256" key="2">
    <source>
        <dbReference type="ARBA" id="ARBA00007533"/>
    </source>
</evidence>
<dbReference type="GO" id="GO:0046872">
    <property type="term" value="F:metal ion binding"/>
    <property type="evidence" value="ECO:0007669"/>
    <property type="project" value="UniProtKB-KW"/>
</dbReference>
<evidence type="ECO:0000256" key="3">
    <source>
        <dbReference type="ARBA" id="ARBA00022598"/>
    </source>
</evidence>